<evidence type="ECO:0000313" key="1">
    <source>
        <dbReference type="EMBL" id="SFI54120.1"/>
    </source>
</evidence>
<dbReference type="RefSeq" id="WP_092777975.1">
    <property type="nucleotide sequence ID" value="NZ_FORA01000001.1"/>
</dbReference>
<accession>A0A1I3J1P7</accession>
<reference evidence="1 2" key="1">
    <citation type="submission" date="2016-10" db="EMBL/GenBank/DDBJ databases">
        <authorList>
            <person name="de Groot N.N."/>
        </authorList>
    </citation>
    <scope>NUCLEOTIDE SEQUENCE [LARGE SCALE GENOMIC DNA]</scope>
    <source>
        <strain evidence="1 2">DSM 19073</strain>
    </source>
</reference>
<dbReference type="Proteomes" id="UP000199110">
    <property type="component" value="Unassembled WGS sequence"/>
</dbReference>
<organism evidence="1 2">
    <name type="scientific">Jannaschia pohangensis</name>
    <dbReference type="NCBI Taxonomy" id="390807"/>
    <lineage>
        <taxon>Bacteria</taxon>
        <taxon>Pseudomonadati</taxon>
        <taxon>Pseudomonadota</taxon>
        <taxon>Alphaproteobacteria</taxon>
        <taxon>Rhodobacterales</taxon>
        <taxon>Roseobacteraceae</taxon>
        <taxon>Jannaschia</taxon>
    </lineage>
</organism>
<gene>
    <name evidence="1" type="ORF">SAMN04488095_1176</name>
</gene>
<protein>
    <submittedName>
        <fullName evidence="1">Uncharacterized protein</fullName>
    </submittedName>
</protein>
<sequence length="175" mass="19209">MDDLAARLEAQALEHDVPYMMLAEAVAPCVLHIGEDGPALSKRDRAQTIADLNKSLARITDGEFRAMVAASRWKGEEAINRVSDLMGAVEDLVALLAITKAPRQRPKAREADLARQLLALWCELDREPAFTWPDVHEPGGPFARFIYGVTLTVFGHSAAGSAREQLRLLLANKPI</sequence>
<name>A0A1I3J1P7_9RHOB</name>
<evidence type="ECO:0000313" key="2">
    <source>
        <dbReference type="Proteomes" id="UP000199110"/>
    </source>
</evidence>
<dbReference type="AlphaFoldDB" id="A0A1I3J1P7"/>
<dbReference type="EMBL" id="FORA01000001">
    <property type="protein sequence ID" value="SFI54120.1"/>
    <property type="molecule type" value="Genomic_DNA"/>
</dbReference>
<keyword evidence="2" id="KW-1185">Reference proteome</keyword>
<proteinExistence type="predicted"/>
<dbReference type="STRING" id="390807.SAMN04488095_1176"/>